<dbReference type="InterPro" id="IPR002172">
    <property type="entry name" value="LDrepeatLR_classA_rpt"/>
</dbReference>
<name>A0ABN7SPG9_OIKDI</name>
<dbReference type="Gene3D" id="4.10.400.10">
    <property type="entry name" value="Low-density Lipoprotein Receptor"/>
    <property type="match status" value="1"/>
</dbReference>
<feature type="transmembrane region" description="Helical" evidence="3">
    <location>
        <begin position="135"/>
        <end position="159"/>
    </location>
</feature>
<organism evidence="4 5">
    <name type="scientific">Oikopleura dioica</name>
    <name type="common">Tunicate</name>
    <dbReference type="NCBI Taxonomy" id="34765"/>
    <lineage>
        <taxon>Eukaryota</taxon>
        <taxon>Metazoa</taxon>
        <taxon>Chordata</taxon>
        <taxon>Tunicata</taxon>
        <taxon>Appendicularia</taxon>
        <taxon>Copelata</taxon>
        <taxon>Oikopleuridae</taxon>
        <taxon>Oikopleura</taxon>
    </lineage>
</organism>
<gene>
    <name evidence="4" type="ORF">OKIOD_LOCUS9452</name>
</gene>
<keyword evidence="3" id="KW-1133">Transmembrane helix</keyword>
<dbReference type="SUPFAM" id="SSF57424">
    <property type="entry name" value="LDL receptor-like module"/>
    <property type="match status" value="1"/>
</dbReference>
<dbReference type="PROSITE" id="PS50068">
    <property type="entry name" value="LDLRA_2"/>
    <property type="match status" value="1"/>
</dbReference>
<evidence type="ECO:0000256" key="3">
    <source>
        <dbReference type="SAM" id="Phobius"/>
    </source>
</evidence>
<feature type="disulfide bond" evidence="2">
    <location>
        <begin position="35"/>
        <end position="50"/>
    </location>
</feature>
<dbReference type="InterPro" id="IPR036055">
    <property type="entry name" value="LDL_receptor-like_sf"/>
</dbReference>
<evidence type="ECO:0000313" key="4">
    <source>
        <dbReference type="EMBL" id="CAG5103256.1"/>
    </source>
</evidence>
<evidence type="ECO:0000313" key="5">
    <source>
        <dbReference type="Proteomes" id="UP001158576"/>
    </source>
</evidence>
<sequence length="181" mass="20481">MANKKKRKEKKCNEKTQFQCEDSHGSYCITRDWVCDRVPDCENGSDEVDCGFPDSPAPLFQDEEKSNENHVCPKHYICISGQCVIEGGLYDIPDSRDATLTCLEMKHHHDPRNGYGKMEKLADSTTLSQTECSKILNILIVASSVVFGSFFFILFLILFKKLCSKQSSEKPNFSEGKKVHS</sequence>
<proteinExistence type="predicted"/>
<accession>A0ABN7SPG9</accession>
<dbReference type="SMART" id="SM00192">
    <property type="entry name" value="LDLa"/>
    <property type="match status" value="1"/>
</dbReference>
<dbReference type="Proteomes" id="UP001158576">
    <property type="component" value="Chromosome 1"/>
</dbReference>
<evidence type="ECO:0000256" key="1">
    <source>
        <dbReference type="ARBA" id="ARBA00023157"/>
    </source>
</evidence>
<reference evidence="4 5" key="1">
    <citation type="submission" date="2021-04" db="EMBL/GenBank/DDBJ databases">
        <authorList>
            <person name="Bliznina A."/>
        </authorList>
    </citation>
    <scope>NUCLEOTIDE SEQUENCE [LARGE SCALE GENOMIC DNA]</scope>
</reference>
<dbReference type="CDD" id="cd00112">
    <property type="entry name" value="LDLa"/>
    <property type="match status" value="1"/>
</dbReference>
<evidence type="ECO:0000256" key="2">
    <source>
        <dbReference type="PROSITE-ProRule" id="PRU00124"/>
    </source>
</evidence>
<dbReference type="Pfam" id="PF00057">
    <property type="entry name" value="Ldl_recept_a"/>
    <property type="match status" value="1"/>
</dbReference>
<dbReference type="PROSITE" id="PS01209">
    <property type="entry name" value="LDLRA_1"/>
    <property type="match status" value="1"/>
</dbReference>
<keyword evidence="5" id="KW-1185">Reference proteome</keyword>
<keyword evidence="3" id="KW-0472">Membrane</keyword>
<protein>
    <submittedName>
        <fullName evidence="4">Oidioi.mRNA.OKI2018_I69.chr1.g687.t1.cds</fullName>
    </submittedName>
</protein>
<dbReference type="EMBL" id="OU015566">
    <property type="protein sequence ID" value="CAG5103256.1"/>
    <property type="molecule type" value="Genomic_DNA"/>
</dbReference>
<dbReference type="InterPro" id="IPR023415">
    <property type="entry name" value="LDLR_class-A_CS"/>
</dbReference>
<keyword evidence="1 2" id="KW-1015">Disulfide bond</keyword>
<keyword evidence="3" id="KW-0812">Transmembrane</keyword>
<comment type="caution">
    <text evidence="2">Lacks conserved residue(s) required for the propagation of feature annotation.</text>
</comment>